<evidence type="ECO:0000313" key="2">
    <source>
        <dbReference type="Proteomes" id="UP000600946"/>
    </source>
</evidence>
<proteinExistence type="predicted"/>
<organism evidence="1 2">
    <name type="scientific">Streptomyces xanthochromogenes</name>
    <dbReference type="NCBI Taxonomy" id="67384"/>
    <lineage>
        <taxon>Bacteria</taxon>
        <taxon>Bacillati</taxon>
        <taxon>Actinomycetota</taxon>
        <taxon>Actinomycetes</taxon>
        <taxon>Kitasatosporales</taxon>
        <taxon>Streptomycetaceae</taxon>
        <taxon>Streptomyces</taxon>
    </lineage>
</organism>
<protein>
    <submittedName>
        <fullName evidence="1">Uncharacterized protein</fullName>
    </submittedName>
</protein>
<dbReference type="Proteomes" id="UP000600946">
    <property type="component" value="Unassembled WGS sequence"/>
</dbReference>
<gene>
    <name evidence="1" type="ORF">GCM10010326_71900</name>
</gene>
<name>A0ABQ3AV17_9ACTN</name>
<dbReference type="EMBL" id="BMUU01000019">
    <property type="protein sequence ID" value="GGY66995.1"/>
    <property type="molecule type" value="Genomic_DNA"/>
</dbReference>
<dbReference type="RefSeq" id="WP_190029308.1">
    <property type="nucleotide sequence ID" value="NZ_BMUU01000019.1"/>
</dbReference>
<keyword evidence="2" id="KW-1185">Reference proteome</keyword>
<reference evidence="2" key="1">
    <citation type="journal article" date="2019" name="Int. J. Syst. Evol. Microbiol.">
        <title>The Global Catalogue of Microorganisms (GCM) 10K type strain sequencing project: providing services to taxonomists for standard genome sequencing and annotation.</title>
        <authorList>
            <consortium name="The Broad Institute Genomics Platform"/>
            <consortium name="The Broad Institute Genome Sequencing Center for Infectious Disease"/>
            <person name="Wu L."/>
            <person name="Ma J."/>
        </authorList>
    </citation>
    <scope>NUCLEOTIDE SEQUENCE [LARGE SCALE GENOMIC DNA]</scope>
    <source>
        <strain evidence="2">JCM 4594</strain>
    </source>
</reference>
<dbReference type="GeneID" id="96295045"/>
<comment type="caution">
    <text evidence="1">The sequence shown here is derived from an EMBL/GenBank/DDBJ whole genome shotgun (WGS) entry which is preliminary data.</text>
</comment>
<evidence type="ECO:0000313" key="1">
    <source>
        <dbReference type="EMBL" id="GGY66995.1"/>
    </source>
</evidence>
<accession>A0ABQ3AV17</accession>
<sequence length="95" mass="10567">MPKLLSELNVMLEESSITDAEFYGAAIKDRHGQVSLSMPARLSELERDTVARSLLSHIFDAGLDDLPDPFVTIKSGKEPLRVQLTEVSVPESRDR</sequence>